<dbReference type="EMBL" id="MCIF01000002">
    <property type="protein sequence ID" value="RAQ98247.1"/>
    <property type="molecule type" value="Genomic_DNA"/>
</dbReference>
<dbReference type="PIRSF" id="PIRSF005900">
    <property type="entry name" value="Dps"/>
    <property type="match status" value="1"/>
</dbReference>
<keyword evidence="5" id="KW-1185">Reference proteome</keyword>
<dbReference type="PANTHER" id="PTHR42932:SF1">
    <property type="entry name" value="GENERAL STRESS PROTEIN 20U"/>
    <property type="match status" value="1"/>
</dbReference>
<evidence type="ECO:0000259" key="3">
    <source>
        <dbReference type="Pfam" id="PF00210"/>
    </source>
</evidence>
<dbReference type="Proteomes" id="UP000248706">
    <property type="component" value="Unassembled WGS sequence"/>
</dbReference>
<dbReference type="RefSeq" id="WP_112433371.1">
    <property type="nucleotide sequence ID" value="NZ_MCIF01000002.1"/>
</dbReference>
<comment type="similarity">
    <text evidence="1 2">Belongs to the Dps family.</text>
</comment>
<evidence type="ECO:0000256" key="1">
    <source>
        <dbReference type="ARBA" id="ARBA00009497"/>
    </source>
</evidence>
<gene>
    <name evidence="4" type="ORF">A4R35_22090</name>
</gene>
<protein>
    <submittedName>
        <fullName evidence="4">DNA starvation/stationary phase protection protein</fullName>
    </submittedName>
</protein>
<evidence type="ECO:0000313" key="5">
    <source>
        <dbReference type="Proteomes" id="UP000248706"/>
    </source>
</evidence>
<dbReference type="InterPro" id="IPR009078">
    <property type="entry name" value="Ferritin-like_SF"/>
</dbReference>
<dbReference type="PANTHER" id="PTHR42932">
    <property type="entry name" value="GENERAL STRESS PROTEIN 20U"/>
    <property type="match status" value="1"/>
</dbReference>
<dbReference type="SUPFAM" id="SSF47240">
    <property type="entry name" value="Ferritin-like"/>
    <property type="match status" value="1"/>
</dbReference>
<dbReference type="Pfam" id="PF00210">
    <property type="entry name" value="Ferritin"/>
    <property type="match status" value="1"/>
</dbReference>
<dbReference type="GO" id="GO:0008199">
    <property type="term" value="F:ferric iron binding"/>
    <property type="evidence" value="ECO:0007669"/>
    <property type="project" value="InterPro"/>
</dbReference>
<dbReference type="PRINTS" id="PR01346">
    <property type="entry name" value="HELNAPAPROT"/>
</dbReference>
<dbReference type="PROSITE" id="PS00819">
    <property type="entry name" value="DPS_2"/>
    <property type="match status" value="1"/>
</dbReference>
<name>A0A328VLA0_9CHLR</name>
<evidence type="ECO:0000256" key="2">
    <source>
        <dbReference type="RuleBase" id="RU003875"/>
    </source>
</evidence>
<dbReference type="Gene3D" id="1.20.1260.10">
    <property type="match status" value="1"/>
</dbReference>
<dbReference type="InterPro" id="IPR008331">
    <property type="entry name" value="Ferritin_DPS_dom"/>
</dbReference>
<dbReference type="InterPro" id="IPR023188">
    <property type="entry name" value="DPS_DNA-bd_CS"/>
</dbReference>
<accession>A0A328VLA0</accession>
<comment type="caution">
    <text evidence="4">The sequence shown here is derived from an EMBL/GenBank/DDBJ whole genome shotgun (WGS) entry which is preliminary data.</text>
</comment>
<dbReference type="InterPro" id="IPR012347">
    <property type="entry name" value="Ferritin-like"/>
</dbReference>
<dbReference type="PROSITE" id="PS00818">
    <property type="entry name" value="DPS_1"/>
    <property type="match status" value="1"/>
</dbReference>
<dbReference type="AlphaFoldDB" id="A0A328VLA0"/>
<dbReference type="OrthoDB" id="9797023at2"/>
<sequence length="200" mass="23024">MTTRTHTGGKTTFEGQPRLKQRMYEIQTPQQVRQLPIELPEEARKQSIEMLNQVLADSITLYHLYKKHHWQVAGPTFYQLHLLFDKHAEEILQTVDLIGERIQMLGGVALGMPFDVVERTRIERPPSGAESVPSMLARLLEAHRTVIKDLRQGIQLTEQSKDYGTNDMLMSDILRMHEMHVWFISQHLVDTPLVGEDGMA</sequence>
<dbReference type="GO" id="GO:0016722">
    <property type="term" value="F:oxidoreductase activity, acting on metal ions"/>
    <property type="evidence" value="ECO:0007669"/>
    <property type="project" value="InterPro"/>
</dbReference>
<proteinExistence type="inferred from homology"/>
<dbReference type="InterPro" id="IPR002177">
    <property type="entry name" value="DPS_DNA-bd"/>
</dbReference>
<feature type="domain" description="Ferritin/DPS" evidence="3">
    <location>
        <begin position="48"/>
        <end position="193"/>
    </location>
</feature>
<organism evidence="4 5">
    <name type="scientific">Thermogemmatispora tikiterensis</name>
    <dbReference type="NCBI Taxonomy" id="1825093"/>
    <lineage>
        <taxon>Bacteria</taxon>
        <taxon>Bacillati</taxon>
        <taxon>Chloroflexota</taxon>
        <taxon>Ktedonobacteria</taxon>
        <taxon>Thermogemmatisporales</taxon>
        <taxon>Thermogemmatisporaceae</taxon>
        <taxon>Thermogemmatispora</taxon>
    </lineage>
</organism>
<dbReference type="CDD" id="cd01043">
    <property type="entry name" value="DPS"/>
    <property type="match status" value="1"/>
</dbReference>
<evidence type="ECO:0000313" key="4">
    <source>
        <dbReference type="EMBL" id="RAQ98247.1"/>
    </source>
</evidence>
<reference evidence="4 5" key="1">
    <citation type="submission" date="2016-08" db="EMBL/GenBank/DDBJ databases">
        <title>Analysis of Carbohydrate Active Enzymes in Thermogemmatispora T81 Reveals Carbohydrate Degradation Ability.</title>
        <authorList>
            <person name="Tomazini A."/>
            <person name="Lal S."/>
            <person name="Stott M."/>
            <person name="Henrissat B."/>
            <person name="Polikarpov I."/>
            <person name="Sparling R."/>
            <person name="Levin D.B."/>
        </authorList>
    </citation>
    <scope>NUCLEOTIDE SEQUENCE [LARGE SCALE GENOMIC DNA]</scope>
    <source>
        <strain evidence="4 5">T81</strain>
    </source>
</reference>